<name>A0ABP1HYV0_9EUKA</name>
<reference evidence="1 2" key="1">
    <citation type="submission" date="2024-07" db="EMBL/GenBank/DDBJ databases">
        <authorList>
            <person name="Akdeniz Z."/>
        </authorList>
    </citation>
    <scope>NUCLEOTIDE SEQUENCE [LARGE SCALE GENOMIC DNA]</scope>
</reference>
<accession>A0ABP1HYV0</accession>
<dbReference type="Proteomes" id="UP001642409">
    <property type="component" value="Unassembled WGS sequence"/>
</dbReference>
<evidence type="ECO:0000313" key="1">
    <source>
        <dbReference type="EMBL" id="CAL6005446.1"/>
    </source>
</evidence>
<evidence type="ECO:0000313" key="2">
    <source>
        <dbReference type="Proteomes" id="UP001642409"/>
    </source>
</evidence>
<dbReference type="EMBL" id="CAXDID020000051">
    <property type="protein sequence ID" value="CAL6005446.1"/>
    <property type="molecule type" value="Genomic_DNA"/>
</dbReference>
<sequence>MHKYHIRMFKIMLKCVSSIQKKTLTINKPNYIDFHKLYITFNIIYLKQSASAFNFRAEGVCVRIPTLFSEIKMCSQGATYSHRARFIIPEMWFGQICCGRQNHLIQCAELISSMIDIGQTNEQDFGKVINETKTKMQQVNNSIQAYLDTQSFLVQRFVVSVQMEESL</sequence>
<proteinExistence type="predicted"/>
<gene>
    <name evidence="1" type="ORF">HINF_LOCUS19372</name>
</gene>
<organism evidence="1 2">
    <name type="scientific">Hexamita inflata</name>
    <dbReference type="NCBI Taxonomy" id="28002"/>
    <lineage>
        <taxon>Eukaryota</taxon>
        <taxon>Metamonada</taxon>
        <taxon>Diplomonadida</taxon>
        <taxon>Hexamitidae</taxon>
        <taxon>Hexamitinae</taxon>
        <taxon>Hexamita</taxon>
    </lineage>
</organism>
<comment type="caution">
    <text evidence="1">The sequence shown here is derived from an EMBL/GenBank/DDBJ whole genome shotgun (WGS) entry which is preliminary data.</text>
</comment>
<protein>
    <submittedName>
        <fullName evidence="1">Hypothetical_protein</fullName>
    </submittedName>
</protein>
<keyword evidence="2" id="KW-1185">Reference proteome</keyword>